<accession>A0A1H4VQC1</accession>
<name>A0A1H4VQC1_TSUTY</name>
<evidence type="ECO:0008006" key="3">
    <source>
        <dbReference type="Google" id="ProtNLM"/>
    </source>
</evidence>
<evidence type="ECO:0000313" key="2">
    <source>
        <dbReference type="Proteomes" id="UP000182241"/>
    </source>
</evidence>
<dbReference type="STRING" id="57704.SAMN04489793_3291"/>
<dbReference type="AlphaFoldDB" id="A0A1H4VQC1"/>
<evidence type="ECO:0000313" key="1">
    <source>
        <dbReference type="EMBL" id="SEC82778.1"/>
    </source>
</evidence>
<gene>
    <name evidence="1" type="ORF">SAMN04489793_3291</name>
</gene>
<dbReference type="Proteomes" id="UP000182241">
    <property type="component" value="Unassembled WGS sequence"/>
</dbReference>
<dbReference type="EMBL" id="FNSA01000003">
    <property type="protein sequence ID" value="SEC82778.1"/>
    <property type="molecule type" value="Genomic_DNA"/>
</dbReference>
<sequence>MTEQRWGLTWSGRKHLATAIEIPGGRWGASGRVQAACSAATELYPLDGELPAHLIDLPDAPLCRRCVKAAGAPH</sequence>
<organism evidence="1 2">
    <name type="scientific">Tsukamurella tyrosinosolvens</name>
    <dbReference type="NCBI Taxonomy" id="57704"/>
    <lineage>
        <taxon>Bacteria</taxon>
        <taxon>Bacillati</taxon>
        <taxon>Actinomycetota</taxon>
        <taxon>Actinomycetes</taxon>
        <taxon>Mycobacteriales</taxon>
        <taxon>Tsukamurellaceae</taxon>
        <taxon>Tsukamurella</taxon>
    </lineage>
</organism>
<protein>
    <recommendedName>
        <fullName evidence="3">Zinc-finger</fullName>
    </recommendedName>
</protein>
<proteinExistence type="predicted"/>
<keyword evidence="2" id="KW-1185">Reference proteome</keyword>
<reference evidence="2" key="1">
    <citation type="submission" date="2016-10" db="EMBL/GenBank/DDBJ databases">
        <authorList>
            <person name="Varghese N."/>
            <person name="Submissions S."/>
        </authorList>
    </citation>
    <scope>NUCLEOTIDE SEQUENCE [LARGE SCALE GENOMIC DNA]</scope>
    <source>
        <strain evidence="2">DSM 44234</strain>
    </source>
</reference>